<name>A0A2Z6R3K2_9GLOM</name>
<organism evidence="2 3">
    <name type="scientific">Rhizophagus clarus</name>
    <dbReference type="NCBI Taxonomy" id="94130"/>
    <lineage>
        <taxon>Eukaryota</taxon>
        <taxon>Fungi</taxon>
        <taxon>Fungi incertae sedis</taxon>
        <taxon>Mucoromycota</taxon>
        <taxon>Glomeromycotina</taxon>
        <taxon>Glomeromycetes</taxon>
        <taxon>Glomerales</taxon>
        <taxon>Glomeraceae</taxon>
        <taxon>Rhizophagus</taxon>
    </lineage>
</organism>
<dbReference type="EMBL" id="BEXD01001696">
    <property type="protein sequence ID" value="GBB95392.1"/>
    <property type="molecule type" value="Genomic_DNA"/>
</dbReference>
<evidence type="ECO:0000313" key="3">
    <source>
        <dbReference type="Proteomes" id="UP000247702"/>
    </source>
</evidence>
<proteinExistence type="predicted"/>
<gene>
    <name evidence="2" type="ORF">RclHR1_25240002</name>
</gene>
<keyword evidence="3" id="KW-1185">Reference proteome</keyword>
<dbReference type="AlphaFoldDB" id="A0A2Z6R3K2"/>
<evidence type="ECO:0000256" key="1">
    <source>
        <dbReference type="SAM" id="Coils"/>
    </source>
</evidence>
<protein>
    <submittedName>
        <fullName evidence="2">Uncharacterized protein</fullName>
    </submittedName>
</protein>
<evidence type="ECO:0000313" key="2">
    <source>
        <dbReference type="EMBL" id="GBB95392.1"/>
    </source>
</evidence>
<sequence length="136" mass="16218">MKMVHKRSQNKLQERKIKSFLSNKRKREKVNSLNETIENKDKVLLQLQEELQQQQQLINNLEKIEVSQEQHIEDLERQNSRIRARSSMISQEITRNLQRTFGAEGHIKDLNSQIRSLKYQINSHNCNDVLNKNKNI</sequence>
<reference evidence="2 3" key="1">
    <citation type="submission" date="2017-11" db="EMBL/GenBank/DDBJ databases">
        <title>The genome of Rhizophagus clarus HR1 reveals common genetic basis of auxotrophy among arbuscular mycorrhizal fungi.</title>
        <authorList>
            <person name="Kobayashi Y."/>
        </authorList>
    </citation>
    <scope>NUCLEOTIDE SEQUENCE [LARGE SCALE GENOMIC DNA]</scope>
    <source>
        <strain evidence="2 3">HR1</strain>
    </source>
</reference>
<dbReference type="Proteomes" id="UP000247702">
    <property type="component" value="Unassembled WGS sequence"/>
</dbReference>
<feature type="coiled-coil region" evidence="1">
    <location>
        <begin position="23"/>
        <end position="127"/>
    </location>
</feature>
<accession>A0A2Z6R3K2</accession>
<comment type="caution">
    <text evidence="2">The sequence shown here is derived from an EMBL/GenBank/DDBJ whole genome shotgun (WGS) entry which is preliminary data.</text>
</comment>
<keyword evidence="1" id="KW-0175">Coiled coil</keyword>